<dbReference type="Gene3D" id="3.40.50.2300">
    <property type="match status" value="1"/>
</dbReference>
<reference evidence="5 6" key="1">
    <citation type="submission" date="2020-08" db="EMBL/GenBank/DDBJ databases">
        <title>Genomic Encyclopedia of Type Strains, Phase IV (KMG-IV): sequencing the most valuable type-strain genomes for metagenomic binning, comparative biology and taxonomic classification.</title>
        <authorList>
            <person name="Goeker M."/>
        </authorList>
    </citation>
    <scope>NUCLEOTIDE SEQUENCE [LARGE SCALE GENOMIC DNA]</scope>
    <source>
        <strain evidence="5 6">DSM 103336</strain>
    </source>
</reference>
<gene>
    <name evidence="5" type="ORF">FHS99_003297</name>
</gene>
<dbReference type="SMART" id="SM00421">
    <property type="entry name" value="HTH_LUXR"/>
    <property type="match status" value="1"/>
</dbReference>
<dbReference type="SUPFAM" id="SSF46894">
    <property type="entry name" value="C-terminal effector domain of the bipartite response regulators"/>
    <property type="match status" value="1"/>
</dbReference>
<dbReference type="OrthoDB" id="9782896at2"/>
<dbReference type="PROSITE" id="PS50110">
    <property type="entry name" value="RESPONSE_REGULATORY"/>
    <property type="match status" value="1"/>
</dbReference>
<keyword evidence="2" id="KW-0597">Phosphoprotein</keyword>
<feature type="domain" description="Response regulatory" evidence="4">
    <location>
        <begin position="3"/>
        <end position="119"/>
    </location>
</feature>
<feature type="modified residue" description="4-aspartylphosphate" evidence="2">
    <location>
        <position position="54"/>
    </location>
</feature>
<dbReference type="PANTHER" id="PTHR43214:SF42">
    <property type="entry name" value="TRANSCRIPTIONAL REGULATORY PROTEIN DESR"/>
    <property type="match status" value="1"/>
</dbReference>
<dbReference type="PROSITE" id="PS50043">
    <property type="entry name" value="HTH_LUXR_2"/>
    <property type="match status" value="1"/>
</dbReference>
<evidence type="ECO:0000313" key="6">
    <source>
        <dbReference type="Proteomes" id="UP000546701"/>
    </source>
</evidence>
<dbReference type="SUPFAM" id="SSF52172">
    <property type="entry name" value="CheY-like"/>
    <property type="match status" value="1"/>
</dbReference>
<dbReference type="GO" id="GO:0003677">
    <property type="term" value="F:DNA binding"/>
    <property type="evidence" value="ECO:0007669"/>
    <property type="project" value="UniProtKB-KW"/>
</dbReference>
<evidence type="ECO:0000313" key="5">
    <source>
        <dbReference type="EMBL" id="MBB5730790.1"/>
    </source>
</evidence>
<dbReference type="GO" id="GO:0006355">
    <property type="term" value="P:regulation of DNA-templated transcription"/>
    <property type="evidence" value="ECO:0007669"/>
    <property type="project" value="InterPro"/>
</dbReference>
<dbReference type="CDD" id="cd06170">
    <property type="entry name" value="LuxR_C_like"/>
    <property type="match status" value="1"/>
</dbReference>
<dbReference type="PRINTS" id="PR00038">
    <property type="entry name" value="HTHLUXR"/>
</dbReference>
<dbReference type="GO" id="GO:0000160">
    <property type="term" value="P:phosphorelay signal transduction system"/>
    <property type="evidence" value="ECO:0007669"/>
    <property type="project" value="InterPro"/>
</dbReference>
<evidence type="ECO:0000259" key="4">
    <source>
        <dbReference type="PROSITE" id="PS50110"/>
    </source>
</evidence>
<dbReference type="Proteomes" id="UP000546701">
    <property type="component" value="Unassembled WGS sequence"/>
</dbReference>
<dbReference type="Gene3D" id="1.10.10.10">
    <property type="entry name" value="Winged helix-like DNA-binding domain superfamily/Winged helix DNA-binding domain"/>
    <property type="match status" value="1"/>
</dbReference>
<evidence type="ECO:0000256" key="2">
    <source>
        <dbReference type="PROSITE-ProRule" id="PRU00169"/>
    </source>
</evidence>
<dbReference type="PANTHER" id="PTHR43214">
    <property type="entry name" value="TWO-COMPONENT RESPONSE REGULATOR"/>
    <property type="match status" value="1"/>
</dbReference>
<sequence length="201" mass="21071">MIRIVIAEDQALVLGAIAALLGFEPDMTIAGRAVDGDTALALVRDLTPDILLTDIEMPGRGGIDVAARIAAEQLATRVVIVTTFARPGYLARARAAGVRGYLLKDTPVEQLATAIRTVAAGGRAIAADLAAAAWEIGDDPLTDRERDALRLAEEGLPNREIGVRLALSPGTVRNYLSDAAAKLGASNRIEAGRIARGNGWL</sequence>
<proteinExistence type="predicted"/>
<keyword evidence="6" id="KW-1185">Reference proteome</keyword>
<dbReference type="Pfam" id="PF00072">
    <property type="entry name" value="Response_reg"/>
    <property type="match status" value="1"/>
</dbReference>
<dbReference type="RefSeq" id="WP_157177828.1">
    <property type="nucleotide sequence ID" value="NZ_BMJP01000007.1"/>
</dbReference>
<dbReference type="InterPro" id="IPR016032">
    <property type="entry name" value="Sig_transdc_resp-reg_C-effctor"/>
</dbReference>
<dbReference type="InterPro" id="IPR001789">
    <property type="entry name" value="Sig_transdc_resp-reg_receiver"/>
</dbReference>
<keyword evidence="1" id="KW-0238">DNA-binding</keyword>
<dbReference type="CDD" id="cd19930">
    <property type="entry name" value="REC_DesR-like"/>
    <property type="match status" value="1"/>
</dbReference>
<organism evidence="5 6">
    <name type="scientific">Sphingomonas prati</name>
    <dbReference type="NCBI Taxonomy" id="1843237"/>
    <lineage>
        <taxon>Bacteria</taxon>
        <taxon>Pseudomonadati</taxon>
        <taxon>Pseudomonadota</taxon>
        <taxon>Alphaproteobacteria</taxon>
        <taxon>Sphingomonadales</taxon>
        <taxon>Sphingomonadaceae</taxon>
        <taxon>Sphingomonas</taxon>
    </lineage>
</organism>
<dbReference type="InterPro" id="IPR036388">
    <property type="entry name" value="WH-like_DNA-bd_sf"/>
</dbReference>
<accession>A0A7W9F4T3</accession>
<dbReference type="Pfam" id="PF00196">
    <property type="entry name" value="GerE"/>
    <property type="match status" value="1"/>
</dbReference>
<dbReference type="InterPro" id="IPR011006">
    <property type="entry name" value="CheY-like_superfamily"/>
</dbReference>
<dbReference type="InterPro" id="IPR000792">
    <property type="entry name" value="Tscrpt_reg_LuxR_C"/>
</dbReference>
<dbReference type="AlphaFoldDB" id="A0A7W9F4T3"/>
<evidence type="ECO:0000259" key="3">
    <source>
        <dbReference type="PROSITE" id="PS50043"/>
    </source>
</evidence>
<evidence type="ECO:0000256" key="1">
    <source>
        <dbReference type="ARBA" id="ARBA00023125"/>
    </source>
</evidence>
<feature type="domain" description="HTH luxR-type" evidence="3">
    <location>
        <begin position="134"/>
        <end position="199"/>
    </location>
</feature>
<dbReference type="SMART" id="SM00448">
    <property type="entry name" value="REC"/>
    <property type="match status" value="1"/>
</dbReference>
<dbReference type="EMBL" id="JACIJR010000009">
    <property type="protein sequence ID" value="MBB5730790.1"/>
    <property type="molecule type" value="Genomic_DNA"/>
</dbReference>
<comment type="caution">
    <text evidence="5">The sequence shown here is derived from an EMBL/GenBank/DDBJ whole genome shotgun (WGS) entry which is preliminary data.</text>
</comment>
<dbReference type="InterPro" id="IPR039420">
    <property type="entry name" value="WalR-like"/>
</dbReference>
<name>A0A7W9F4T3_9SPHN</name>
<protein>
    <submittedName>
        <fullName evidence="5">Two-component system response regulator DesR</fullName>
    </submittedName>
</protein>